<proteinExistence type="predicted"/>
<gene>
    <name evidence="1" type="ORF">M9Y10_017836</name>
</gene>
<accession>A0ABR2HVF4</accession>
<sequence length="216" mass="25774">MNVLLDETNKYILKPLVPQLIGQNMNREKAKCKIELVPFDHDSFDFISFVDFAYATHNKFAVYSIKHHLNKHFTSIELMRTKRDPFITSNDYDFLVHIGDFFACVNIYVKNHMSYFTYQIKENVNCIILPLEKDYNPYLTDINNNDYDSKSLLYQKSLFFNQNKKICPQCILVFLQKVLKRSEKIEKKKYLVFWTANIIVIRNDIGRHKFKRSLSF</sequence>
<reference evidence="1 2" key="1">
    <citation type="submission" date="2024-04" db="EMBL/GenBank/DDBJ databases">
        <title>Tritrichomonas musculus Genome.</title>
        <authorList>
            <person name="Alves-Ferreira E."/>
            <person name="Grigg M."/>
            <person name="Lorenzi H."/>
            <person name="Galac M."/>
        </authorList>
    </citation>
    <scope>NUCLEOTIDE SEQUENCE [LARGE SCALE GENOMIC DNA]</scope>
    <source>
        <strain evidence="1 2">EAF2021</strain>
    </source>
</reference>
<evidence type="ECO:0000313" key="2">
    <source>
        <dbReference type="Proteomes" id="UP001470230"/>
    </source>
</evidence>
<protein>
    <submittedName>
        <fullName evidence="1">Uncharacterized protein</fullName>
    </submittedName>
</protein>
<dbReference type="Proteomes" id="UP001470230">
    <property type="component" value="Unassembled WGS sequence"/>
</dbReference>
<keyword evidence="2" id="KW-1185">Reference proteome</keyword>
<dbReference type="EMBL" id="JAPFFF010000023">
    <property type="protein sequence ID" value="KAK8852844.1"/>
    <property type="molecule type" value="Genomic_DNA"/>
</dbReference>
<name>A0ABR2HVF4_9EUKA</name>
<comment type="caution">
    <text evidence="1">The sequence shown here is derived from an EMBL/GenBank/DDBJ whole genome shotgun (WGS) entry which is preliminary data.</text>
</comment>
<evidence type="ECO:0000313" key="1">
    <source>
        <dbReference type="EMBL" id="KAK8852844.1"/>
    </source>
</evidence>
<organism evidence="1 2">
    <name type="scientific">Tritrichomonas musculus</name>
    <dbReference type="NCBI Taxonomy" id="1915356"/>
    <lineage>
        <taxon>Eukaryota</taxon>
        <taxon>Metamonada</taxon>
        <taxon>Parabasalia</taxon>
        <taxon>Tritrichomonadida</taxon>
        <taxon>Tritrichomonadidae</taxon>
        <taxon>Tritrichomonas</taxon>
    </lineage>
</organism>